<keyword evidence="2 7" id="KW-0813">Transport</keyword>
<evidence type="ECO:0000313" key="10">
    <source>
        <dbReference type="EMBL" id="MFC0317965.1"/>
    </source>
</evidence>
<dbReference type="SUPFAM" id="SSF49464">
    <property type="entry name" value="Carboxypeptidase regulatory domain-like"/>
    <property type="match status" value="1"/>
</dbReference>
<accession>A0ABV6HIM0</accession>
<protein>
    <submittedName>
        <fullName evidence="10">SusC/RagA family TonB-linked outer membrane protein</fullName>
    </submittedName>
</protein>
<evidence type="ECO:0000256" key="3">
    <source>
        <dbReference type="ARBA" id="ARBA00022452"/>
    </source>
</evidence>
<evidence type="ECO:0000256" key="7">
    <source>
        <dbReference type="PROSITE-ProRule" id="PRU01360"/>
    </source>
</evidence>
<comment type="subcellular location">
    <subcellularLocation>
        <location evidence="1 7">Cell outer membrane</location>
        <topology evidence="1 7">Multi-pass membrane protein</topology>
    </subcellularLocation>
</comment>
<name>A0ABV6HIM0_9SPHI</name>
<dbReference type="Proteomes" id="UP001589774">
    <property type="component" value="Unassembled WGS sequence"/>
</dbReference>
<organism evidence="10 11">
    <name type="scientific">Olivibacter oleidegradans</name>
    <dbReference type="NCBI Taxonomy" id="760123"/>
    <lineage>
        <taxon>Bacteria</taxon>
        <taxon>Pseudomonadati</taxon>
        <taxon>Bacteroidota</taxon>
        <taxon>Sphingobacteriia</taxon>
        <taxon>Sphingobacteriales</taxon>
        <taxon>Sphingobacteriaceae</taxon>
        <taxon>Olivibacter</taxon>
    </lineage>
</organism>
<dbReference type="EMBL" id="JBHLWO010000001">
    <property type="protein sequence ID" value="MFC0317965.1"/>
    <property type="molecule type" value="Genomic_DNA"/>
</dbReference>
<comment type="caution">
    <text evidence="10">The sequence shown here is derived from an EMBL/GenBank/DDBJ whole genome shotgun (WGS) entry which is preliminary data.</text>
</comment>
<keyword evidence="8" id="KW-0732">Signal</keyword>
<dbReference type="Pfam" id="PF07715">
    <property type="entry name" value="Plug"/>
    <property type="match status" value="1"/>
</dbReference>
<keyword evidence="3 7" id="KW-1134">Transmembrane beta strand</keyword>
<evidence type="ECO:0000256" key="1">
    <source>
        <dbReference type="ARBA" id="ARBA00004571"/>
    </source>
</evidence>
<keyword evidence="5 7" id="KW-0472">Membrane</keyword>
<dbReference type="InterPro" id="IPR036942">
    <property type="entry name" value="Beta-barrel_TonB_sf"/>
</dbReference>
<evidence type="ECO:0000256" key="6">
    <source>
        <dbReference type="ARBA" id="ARBA00023237"/>
    </source>
</evidence>
<evidence type="ECO:0000256" key="2">
    <source>
        <dbReference type="ARBA" id="ARBA00022448"/>
    </source>
</evidence>
<evidence type="ECO:0000256" key="4">
    <source>
        <dbReference type="ARBA" id="ARBA00022692"/>
    </source>
</evidence>
<reference evidence="10 11" key="1">
    <citation type="submission" date="2024-09" db="EMBL/GenBank/DDBJ databases">
        <authorList>
            <person name="Sun Q."/>
            <person name="Mori K."/>
        </authorList>
    </citation>
    <scope>NUCLEOTIDE SEQUENCE [LARGE SCALE GENOMIC DNA]</scope>
    <source>
        <strain evidence="10 11">CCM 7765</strain>
    </source>
</reference>
<comment type="similarity">
    <text evidence="7">Belongs to the TonB-dependent receptor family.</text>
</comment>
<evidence type="ECO:0000256" key="5">
    <source>
        <dbReference type="ARBA" id="ARBA00023136"/>
    </source>
</evidence>
<gene>
    <name evidence="10" type="ORF">ACFFI0_06575</name>
</gene>
<sequence>MKLTLTTNLCALLLFFSVVANAQVLIKGNVFSTMENEPLIGATVKVNGKAVAETKSSDAFFSFMSDSSEVWAEISYLGYETKRLSLYANQPNLVTLDPITGTLEEVTVSTGYQQIPKERATGSFEKLNNELLNRSVSTNVLDRLEGVSNGLAFDNRNYNVNQSGGNPAIRIRGVSTLFSSLDPLIILDNFPYEGNISNINPNDVASITVLKDAAASSIWGARAGNGVIVITTKKSSANQPLQVNFNSNVTIQNKPDLRRLPLMSSSDYIDVEQMLFENGYYNNSEQSLSKPAFTPVIEYLIARRDGIYTEEEAKVLIDDLRSKDVRDDFLKYVYRNQVNQQYALNVSGGSASYTYMFSAGYDRNIGNRYGLTDTRRTLRLVNSIKPLKGMEIQTSLQWTLLDNENTSASGYGQIRAADKDLYPYARLADGFGSPLTIAKDYRKSYTDTAGRNRLLDWNYFPLLEKGRSETKEQDLLFNVGVNYEITEGFSAELKYQMERGTNQIDYFRGLDTYYTRDLINRFTQIDNGVISYPVPMGGILENTQSRLQAHYARMQLNYKKNFGSLHELVALGGAELRETNSSSMRSTIYGYNDRLLTYARVDQVTRFPIYDNLGGLSTIPGEPFQFSDNTYRFVSAFLNASYSYKARYIISASARRDASNLFGVKSNQKGVPLWSVGMAWNIADEPFWRVKWVDGLKLRTTYGYSGNVDNSKSALTTISYAPSNPYNNLPYANVVNPSDPSLRWEQVGTFNAGLDYSLFGGRLNGSFEYYGKNTKDLFASTPIDQTTGFLNFVRNSATTHGKGFDAQMNGYGNIGAFKLAANLLLSYNRTKVLEYFSESARASSYINNGVFISPKKNEPIYMLYSYRWGGLDSDGNPQGYVGDELTTDYRRISRETTFEDLVTNGSSVPLYFGSFRPSISWRATTLSANILFRWSYYFRRQSINYSELFTNGKTHADYSLRWQHPGDEQHTNVPGLSYPANSARDDFYAKSEILVDKADHIRLRDIRLSQDFGNLRKWHIRNIQVFIYANNLGIIWKATKSTEDPEYGTALGPPKSLAFGINVSL</sequence>
<dbReference type="RefSeq" id="WP_130856071.1">
    <property type="nucleotide sequence ID" value="NZ_JBHLWO010000001.1"/>
</dbReference>
<keyword evidence="6 7" id="KW-0998">Cell outer membrane</keyword>
<dbReference type="InterPro" id="IPR037066">
    <property type="entry name" value="Plug_dom_sf"/>
</dbReference>
<evidence type="ECO:0000256" key="8">
    <source>
        <dbReference type="SAM" id="SignalP"/>
    </source>
</evidence>
<dbReference type="PROSITE" id="PS52016">
    <property type="entry name" value="TONB_DEPENDENT_REC_3"/>
    <property type="match status" value="1"/>
</dbReference>
<dbReference type="NCBIfam" id="TIGR04057">
    <property type="entry name" value="SusC_RagA_signa"/>
    <property type="match status" value="1"/>
</dbReference>
<evidence type="ECO:0000259" key="9">
    <source>
        <dbReference type="Pfam" id="PF07715"/>
    </source>
</evidence>
<dbReference type="NCBIfam" id="TIGR04056">
    <property type="entry name" value="OMP_RagA_SusC"/>
    <property type="match status" value="1"/>
</dbReference>
<feature type="domain" description="TonB-dependent receptor plug" evidence="9">
    <location>
        <begin position="117"/>
        <end position="227"/>
    </location>
</feature>
<keyword evidence="4 7" id="KW-0812">Transmembrane</keyword>
<dbReference type="SUPFAM" id="SSF56935">
    <property type="entry name" value="Porins"/>
    <property type="match status" value="1"/>
</dbReference>
<feature type="chain" id="PRO_5045848212" evidence="8">
    <location>
        <begin position="23"/>
        <end position="1065"/>
    </location>
</feature>
<dbReference type="InterPro" id="IPR023997">
    <property type="entry name" value="TonB-dep_OMP_SusC/RagA_CS"/>
</dbReference>
<dbReference type="InterPro" id="IPR012910">
    <property type="entry name" value="Plug_dom"/>
</dbReference>
<dbReference type="Gene3D" id="2.40.170.20">
    <property type="entry name" value="TonB-dependent receptor, beta-barrel domain"/>
    <property type="match status" value="1"/>
</dbReference>
<keyword evidence="11" id="KW-1185">Reference proteome</keyword>
<evidence type="ECO:0000313" key="11">
    <source>
        <dbReference type="Proteomes" id="UP001589774"/>
    </source>
</evidence>
<dbReference type="InterPro" id="IPR008969">
    <property type="entry name" value="CarboxyPept-like_regulatory"/>
</dbReference>
<dbReference type="Gene3D" id="2.170.130.10">
    <property type="entry name" value="TonB-dependent receptor, plug domain"/>
    <property type="match status" value="1"/>
</dbReference>
<proteinExistence type="inferred from homology"/>
<feature type="signal peptide" evidence="8">
    <location>
        <begin position="1"/>
        <end position="22"/>
    </location>
</feature>
<dbReference type="InterPro" id="IPR039426">
    <property type="entry name" value="TonB-dep_rcpt-like"/>
</dbReference>
<dbReference type="InterPro" id="IPR023996">
    <property type="entry name" value="TonB-dep_OMP_SusC/RagA"/>
</dbReference>